<accession>A0A2H6BTJ3</accession>
<organism evidence="3 4">
    <name type="scientific">Microcystis aeruginosa NIES-298</name>
    <dbReference type="NCBI Taxonomy" id="449468"/>
    <lineage>
        <taxon>Bacteria</taxon>
        <taxon>Bacillati</taxon>
        <taxon>Cyanobacteriota</taxon>
        <taxon>Cyanophyceae</taxon>
        <taxon>Oscillatoriophycideae</taxon>
        <taxon>Chroococcales</taxon>
        <taxon>Microcystaceae</taxon>
        <taxon>Microcystis</taxon>
    </lineage>
</organism>
<evidence type="ECO:0000256" key="1">
    <source>
        <dbReference type="ARBA" id="ARBA00009129"/>
    </source>
</evidence>
<name>A0A2H6BTJ3_MICAE</name>
<comment type="similarity">
    <text evidence="1">Belongs to the UPF0337 (CsbD) family.</text>
</comment>
<evidence type="ECO:0000313" key="4">
    <source>
        <dbReference type="Proteomes" id="UP000236321"/>
    </source>
</evidence>
<dbReference type="RefSeq" id="WP_016515443.1">
    <property type="nucleotide sequence ID" value="NZ_BEIU01000019.1"/>
</dbReference>
<dbReference type="Gene3D" id="1.10.1470.10">
    <property type="entry name" value="YjbJ"/>
    <property type="match status" value="1"/>
</dbReference>
<dbReference type="AlphaFoldDB" id="A0A2H6BTJ3"/>
<dbReference type="Proteomes" id="UP000236321">
    <property type="component" value="Unassembled WGS sequence"/>
</dbReference>
<feature type="region of interest" description="Disordered" evidence="2">
    <location>
        <begin position="115"/>
        <end position="141"/>
    </location>
</feature>
<protein>
    <submittedName>
        <fullName evidence="3">CsbD-like protein</fullName>
    </submittedName>
</protein>
<evidence type="ECO:0000256" key="2">
    <source>
        <dbReference type="SAM" id="MobiDB-lite"/>
    </source>
</evidence>
<evidence type="ECO:0000313" key="3">
    <source>
        <dbReference type="EMBL" id="GBD53504.1"/>
    </source>
</evidence>
<proteinExistence type="inferred from homology"/>
<sequence length="155" mass="17048">MISFQQIRRFVVTMILTIMLTITIAFDFGTTNSWAATLPNQIATMNRVEAMTKDIEGKAQEAIGNITGDPKDQMMGKAKQVESQARNTAEDIKDKMKLKGRTKAVTKNIEGKAQETIGKATGNRNDQVAGKAKQAESQGRNVVEDVKDAVQNIFN</sequence>
<reference evidence="4" key="1">
    <citation type="submission" date="2017-12" db="EMBL/GenBank/DDBJ databases">
        <title>Improved Draft Genome Sequence of Microcystis aeruginosa NIES-298, a Microcystin-Producing Cyanobacterium from Lake Kasumigaura, Japan.</title>
        <authorList>
            <person name="Yamaguchi H."/>
            <person name="Suzuki S."/>
            <person name="Kawachi M."/>
        </authorList>
    </citation>
    <scope>NUCLEOTIDE SEQUENCE [LARGE SCALE GENOMIC DNA]</scope>
    <source>
        <strain evidence="4">NIES-298</strain>
    </source>
</reference>
<dbReference type="EMBL" id="BEYQ01000008">
    <property type="protein sequence ID" value="GBD53504.1"/>
    <property type="molecule type" value="Genomic_DNA"/>
</dbReference>
<dbReference type="Pfam" id="PF05532">
    <property type="entry name" value="CsbD"/>
    <property type="match status" value="2"/>
</dbReference>
<dbReference type="InterPro" id="IPR008462">
    <property type="entry name" value="CsbD"/>
</dbReference>
<dbReference type="SUPFAM" id="SSF69047">
    <property type="entry name" value="Hypothetical protein YjbJ"/>
    <property type="match status" value="2"/>
</dbReference>
<comment type="caution">
    <text evidence="3">The sequence shown here is derived from an EMBL/GenBank/DDBJ whole genome shotgun (WGS) entry which is preliminary data.</text>
</comment>
<dbReference type="InterPro" id="IPR036629">
    <property type="entry name" value="YjbJ_sf"/>
</dbReference>
<gene>
    <name evidence="3" type="ORF">BGM30_25970</name>
</gene>